<feature type="domain" description="ISXO2-like transposase" evidence="1">
    <location>
        <begin position="8"/>
        <end position="150"/>
    </location>
</feature>
<comment type="caution">
    <text evidence="2">The sequence shown here is derived from an EMBL/GenBank/DDBJ whole genome shotgun (WGS) entry which is preliminary data.</text>
</comment>
<dbReference type="NCBIfam" id="NF033547">
    <property type="entry name" value="transpos_IS1595"/>
    <property type="match status" value="1"/>
</dbReference>
<protein>
    <recommendedName>
        <fullName evidence="1">ISXO2-like transposase domain-containing protein</fullName>
    </recommendedName>
</protein>
<dbReference type="EMBL" id="BARU01039447">
    <property type="protein sequence ID" value="GAH81201.1"/>
    <property type="molecule type" value="Genomic_DNA"/>
</dbReference>
<evidence type="ECO:0000259" key="1">
    <source>
        <dbReference type="SMART" id="SM01126"/>
    </source>
</evidence>
<feature type="non-terminal residue" evidence="2">
    <location>
        <position position="178"/>
    </location>
</feature>
<dbReference type="SMART" id="SM01126">
    <property type="entry name" value="DDE_Tnp_IS1595"/>
    <property type="match status" value="1"/>
</dbReference>
<proteinExistence type="predicted"/>
<gene>
    <name evidence="2" type="ORF">S03H2_61138</name>
</gene>
<dbReference type="AlphaFoldDB" id="X1IFL4"/>
<dbReference type="Pfam" id="PF12762">
    <property type="entry name" value="DDE_Tnp_IS1595"/>
    <property type="match status" value="1"/>
</dbReference>
<sequence length="178" mass="19699">MVRPGRDQLSGIVEVDETYIGGGKPGKRGRGAAGKALVVIAAQLDETCIGRIRLKRVSDASGKSLEEAVKDAVTPDSIVCTDGWNGYNRLEFIGYAHEIIRDEADVGDNLLPKCNIVASLLKRWLLGTHQGAVRASHLDYYLDEFTFRFNRRTSRSRGKLFFRLAQQAVAIDPIHKKS</sequence>
<dbReference type="InterPro" id="IPR024445">
    <property type="entry name" value="Tnp_ISXO2-like"/>
</dbReference>
<evidence type="ECO:0000313" key="2">
    <source>
        <dbReference type="EMBL" id="GAH81201.1"/>
    </source>
</evidence>
<organism evidence="2">
    <name type="scientific">marine sediment metagenome</name>
    <dbReference type="NCBI Taxonomy" id="412755"/>
    <lineage>
        <taxon>unclassified sequences</taxon>
        <taxon>metagenomes</taxon>
        <taxon>ecological metagenomes</taxon>
    </lineage>
</organism>
<name>X1IFL4_9ZZZZ</name>
<accession>X1IFL4</accession>
<reference evidence="2" key="1">
    <citation type="journal article" date="2014" name="Front. Microbiol.">
        <title>High frequency of phylogenetically diverse reductive dehalogenase-homologous genes in deep subseafloor sedimentary metagenomes.</title>
        <authorList>
            <person name="Kawai M."/>
            <person name="Futagami T."/>
            <person name="Toyoda A."/>
            <person name="Takaki Y."/>
            <person name="Nishi S."/>
            <person name="Hori S."/>
            <person name="Arai W."/>
            <person name="Tsubouchi T."/>
            <person name="Morono Y."/>
            <person name="Uchiyama I."/>
            <person name="Ito T."/>
            <person name="Fujiyama A."/>
            <person name="Inagaki F."/>
            <person name="Takami H."/>
        </authorList>
    </citation>
    <scope>NUCLEOTIDE SEQUENCE</scope>
    <source>
        <strain evidence="2">Expedition CK06-06</strain>
    </source>
</reference>